<comment type="subcellular location">
    <subcellularLocation>
        <location evidence="1">Membrane</location>
        <topology evidence="1">Multi-pass membrane protein</topology>
    </subcellularLocation>
</comment>
<evidence type="ECO:0000256" key="3">
    <source>
        <dbReference type="ARBA" id="ARBA00022719"/>
    </source>
</evidence>
<dbReference type="GO" id="GO:0048038">
    <property type="term" value="F:quinone binding"/>
    <property type="evidence" value="ECO:0007669"/>
    <property type="project" value="UniProtKB-KW"/>
</dbReference>
<keyword evidence="5" id="KW-0618">Plastoquinone</keyword>
<evidence type="ECO:0000256" key="4">
    <source>
        <dbReference type="ARBA" id="ARBA00022857"/>
    </source>
</evidence>
<evidence type="ECO:0000256" key="13">
    <source>
        <dbReference type="SAM" id="Phobius"/>
    </source>
</evidence>
<dbReference type="EMBL" id="KM584795">
    <property type="protein sequence ID" value="AKG62895.1"/>
    <property type="molecule type" value="mRNA"/>
</dbReference>
<dbReference type="InterPro" id="IPR019654">
    <property type="entry name" value="NADH-quinone_OxRdatse_su_L"/>
</dbReference>
<evidence type="ECO:0000256" key="10">
    <source>
        <dbReference type="ARBA" id="ARBA00023136"/>
    </source>
</evidence>
<protein>
    <submittedName>
        <fullName evidence="14">NADH dehydrogenase-like complex L</fullName>
    </submittedName>
</protein>
<feature type="transmembrane region" description="Helical" evidence="13">
    <location>
        <begin position="133"/>
        <end position="153"/>
    </location>
</feature>
<accession>A0A0F7GZS1</accession>
<keyword evidence="8" id="KW-0520">NAD</keyword>
<name>A0A0F7GZS1_9ROSI</name>
<evidence type="ECO:0000256" key="7">
    <source>
        <dbReference type="ARBA" id="ARBA00022989"/>
    </source>
</evidence>
<organism evidence="14">
    <name type="scientific">Hypseocharis bilobata</name>
    <dbReference type="NCBI Taxonomy" id="253189"/>
    <lineage>
        <taxon>Eukaryota</taxon>
        <taxon>Viridiplantae</taxon>
        <taxon>Streptophyta</taxon>
        <taxon>Embryophyta</taxon>
        <taxon>Tracheophyta</taxon>
        <taxon>Spermatophyta</taxon>
        <taxon>Magnoliopsida</taxon>
        <taxon>eudicotyledons</taxon>
        <taxon>Gunneridae</taxon>
        <taxon>Pentapetalae</taxon>
        <taxon>rosids</taxon>
        <taxon>malvids</taxon>
        <taxon>Geraniales</taxon>
        <taxon>Geraniaceae</taxon>
        <taxon>Hypseocharis</taxon>
    </lineage>
</organism>
<dbReference type="GO" id="GO:0016020">
    <property type="term" value="C:membrane"/>
    <property type="evidence" value="ECO:0007669"/>
    <property type="project" value="UniProtKB-SubCell"/>
</dbReference>
<keyword evidence="3" id="KW-0874">Quinone</keyword>
<evidence type="ECO:0000256" key="8">
    <source>
        <dbReference type="ARBA" id="ARBA00023027"/>
    </source>
</evidence>
<dbReference type="GO" id="GO:0016655">
    <property type="term" value="F:oxidoreductase activity, acting on NAD(P)H, quinone or similar compound as acceptor"/>
    <property type="evidence" value="ECO:0007669"/>
    <property type="project" value="InterPro"/>
</dbReference>
<dbReference type="PANTHER" id="PTHR36727">
    <property type="entry name" value="NAD(P)H-QUINONE OXIDOREDUCTASE SUBUNIT L, CHLOROPLASTIC"/>
    <property type="match status" value="1"/>
</dbReference>
<feature type="transmembrane region" description="Helical" evidence="13">
    <location>
        <begin position="98"/>
        <end position="121"/>
    </location>
</feature>
<evidence type="ECO:0000256" key="11">
    <source>
        <dbReference type="ARBA" id="ARBA00047726"/>
    </source>
</evidence>
<evidence type="ECO:0000256" key="5">
    <source>
        <dbReference type="ARBA" id="ARBA00022957"/>
    </source>
</evidence>
<comment type="catalytic activity">
    <reaction evidence="12">
        <text>a plastoquinone + NADH + (n+1) H(+)(in) = a plastoquinol + NAD(+) + n H(+)(out)</text>
        <dbReference type="Rhea" id="RHEA:42608"/>
        <dbReference type="Rhea" id="RHEA-COMP:9561"/>
        <dbReference type="Rhea" id="RHEA-COMP:9562"/>
        <dbReference type="ChEBI" id="CHEBI:15378"/>
        <dbReference type="ChEBI" id="CHEBI:17757"/>
        <dbReference type="ChEBI" id="CHEBI:57540"/>
        <dbReference type="ChEBI" id="CHEBI:57945"/>
        <dbReference type="ChEBI" id="CHEBI:62192"/>
    </reaction>
</comment>
<evidence type="ECO:0000256" key="9">
    <source>
        <dbReference type="ARBA" id="ARBA00023078"/>
    </source>
</evidence>
<dbReference type="Pfam" id="PF10716">
    <property type="entry name" value="NdhL"/>
    <property type="match status" value="1"/>
</dbReference>
<evidence type="ECO:0000256" key="12">
    <source>
        <dbReference type="ARBA" id="ARBA00048026"/>
    </source>
</evidence>
<keyword evidence="6" id="KW-1278">Translocase</keyword>
<evidence type="ECO:0000313" key="14">
    <source>
        <dbReference type="EMBL" id="AKG62895.1"/>
    </source>
</evidence>
<gene>
    <name evidence="14" type="primary">NDHL</name>
</gene>
<keyword evidence="2 13" id="KW-0812">Transmembrane</keyword>
<keyword evidence="9" id="KW-0793">Thylakoid</keyword>
<keyword evidence="10 13" id="KW-0472">Membrane</keyword>
<sequence>MSFSLSFQIPKALPSLLPSQQVQHKTLLPINSQLNQSHNAKQSDKTPTSISQKQSKNSFLQPMKSSLAIQIAAVLATVHEQPALAVTGVNNQEDLGWVLIQLGIVAFLYFLVAPPIIMNWMRTRWYKRNLLEMYLQFMFTFIFFPGILIWAPFLNFRKLPRDPNMKYPWSKPEDPSKIKSGYLKYPFAKPDDYIVD</sequence>
<keyword evidence="7 13" id="KW-1133">Transmembrane helix</keyword>
<proteinExistence type="evidence at transcript level"/>
<dbReference type="AlphaFoldDB" id="A0A0F7GZS1"/>
<evidence type="ECO:0000256" key="6">
    <source>
        <dbReference type="ARBA" id="ARBA00022967"/>
    </source>
</evidence>
<evidence type="ECO:0000256" key="2">
    <source>
        <dbReference type="ARBA" id="ARBA00022692"/>
    </source>
</evidence>
<dbReference type="PANTHER" id="PTHR36727:SF2">
    <property type="entry name" value="NAD(P)H-QUINONE OXIDOREDUCTASE SUBUNIT L, CHLOROPLASTIC"/>
    <property type="match status" value="1"/>
</dbReference>
<reference evidence="14" key="1">
    <citation type="journal article" date="2015" name="BMC Plant Biol.">
        <title>NDH expression marks major transitions in plant evolution and reveals coordinate intracellular gene loss.</title>
        <authorList>
            <person name="Ruhlman T.A."/>
            <person name="Chang W.J."/>
            <person name="Chen J.J."/>
            <person name="Huang Y.T."/>
            <person name="Chan M.T."/>
            <person name="Zhang J."/>
            <person name="Liao D.C."/>
            <person name="Blazier J.C."/>
            <person name="Jin X."/>
            <person name="Shih M.C."/>
            <person name="Jansen R.K."/>
            <person name="Lin C.S."/>
        </authorList>
    </citation>
    <scope>NUCLEOTIDE SEQUENCE</scope>
</reference>
<keyword evidence="4" id="KW-0521">NADP</keyword>
<comment type="catalytic activity">
    <reaction evidence="11">
        <text>a plastoquinone + NADPH + (n+1) H(+)(in) = a plastoquinol + NADP(+) + n H(+)(out)</text>
        <dbReference type="Rhea" id="RHEA:42612"/>
        <dbReference type="Rhea" id="RHEA-COMP:9561"/>
        <dbReference type="Rhea" id="RHEA-COMP:9562"/>
        <dbReference type="ChEBI" id="CHEBI:15378"/>
        <dbReference type="ChEBI" id="CHEBI:17757"/>
        <dbReference type="ChEBI" id="CHEBI:57783"/>
        <dbReference type="ChEBI" id="CHEBI:58349"/>
        <dbReference type="ChEBI" id="CHEBI:62192"/>
    </reaction>
</comment>
<evidence type="ECO:0000256" key="1">
    <source>
        <dbReference type="ARBA" id="ARBA00004141"/>
    </source>
</evidence>